<reference evidence="3" key="2">
    <citation type="submission" date="2020-08" db="EMBL/GenBank/DDBJ databases">
        <title>The Agave Microbiome: Exploring the role of microbial communities in plant adaptations to desert environments.</title>
        <authorList>
            <person name="Partida-Martinez L.P."/>
        </authorList>
    </citation>
    <scope>NUCLEOTIDE SEQUENCE [LARGE SCALE GENOMIC DNA]</scope>
    <source>
        <strain evidence="3">AT2.8</strain>
    </source>
</reference>
<evidence type="ECO:0000313" key="3">
    <source>
        <dbReference type="Proteomes" id="UP000548423"/>
    </source>
</evidence>
<dbReference type="AlphaFoldDB" id="A0A852TIC9"/>
<reference evidence="3" key="1">
    <citation type="submission" date="2020-07" db="EMBL/GenBank/DDBJ databases">
        <authorList>
            <person name="Partida-Martinez L."/>
            <person name="Huntemann M."/>
            <person name="Clum A."/>
            <person name="Wang J."/>
            <person name="Palaniappan K."/>
            <person name="Ritter S."/>
            <person name="Chen I.-M."/>
            <person name="Stamatis D."/>
            <person name="Reddy T."/>
            <person name="O'Malley R."/>
            <person name="Daum C."/>
            <person name="Shapiro N."/>
            <person name="Ivanova N."/>
            <person name="Kyrpides N."/>
            <person name="Woyke T."/>
        </authorList>
    </citation>
    <scope>NUCLEOTIDE SEQUENCE [LARGE SCALE GENOMIC DNA]</scope>
    <source>
        <strain evidence="3">AT2.8</strain>
    </source>
</reference>
<proteinExistence type="predicted"/>
<dbReference type="EMBL" id="JACCBX010000014">
    <property type="protein sequence ID" value="NYE08553.1"/>
    <property type="molecule type" value="Genomic_DNA"/>
</dbReference>
<comment type="caution">
    <text evidence="2">The sequence shown here is derived from an EMBL/GenBank/DDBJ whole genome shotgun (WGS) entry which is preliminary data.</text>
</comment>
<accession>A0A852TIC9</accession>
<evidence type="ECO:0000313" key="2">
    <source>
        <dbReference type="EMBL" id="NYE08553.1"/>
    </source>
</evidence>
<sequence length="352" mass="41909">MIADLLTTLEDEKDQWIFQAIDRFNERFLIFGDQKDGTAESQVTEMKNSEQSMFKERSLDLERMEIELKTLVEGLAADERTIENLELTCDVLQKELAIYEDEEKTLDQIQLEMFECMLDDKFTFDRKDQVVFKERKVSRLLESYNLVEMEMVDFYQRQLSRIWVLMSRSMQNIDSTAKVDFKTDPPLIELSLKHGRGLDHYLKAGNFEEDYRKVLDTLVRNNESVYDYYVSQVEQFKDNGKAEILGLWERKNDHKKLAAETLSDLKEKKAQKEARILELQDQLGRAKSEWEQNRLRPKVLEDMLKEEFVKLVSNWQEKLFAEIASDEERWVYHQYCQIILKQAERIIGNEYV</sequence>
<evidence type="ECO:0000256" key="1">
    <source>
        <dbReference type="SAM" id="Coils"/>
    </source>
</evidence>
<feature type="coiled-coil region" evidence="1">
    <location>
        <begin position="255"/>
        <end position="289"/>
    </location>
</feature>
<name>A0A852TIC9_9BACI</name>
<dbReference type="Proteomes" id="UP000548423">
    <property type="component" value="Unassembled WGS sequence"/>
</dbReference>
<feature type="coiled-coil region" evidence="1">
    <location>
        <begin position="75"/>
        <end position="112"/>
    </location>
</feature>
<organism evidence="2 3">
    <name type="scientific">Neobacillus niacini</name>
    <dbReference type="NCBI Taxonomy" id="86668"/>
    <lineage>
        <taxon>Bacteria</taxon>
        <taxon>Bacillati</taxon>
        <taxon>Bacillota</taxon>
        <taxon>Bacilli</taxon>
        <taxon>Bacillales</taxon>
        <taxon>Bacillaceae</taxon>
        <taxon>Neobacillus</taxon>
    </lineage>
</organism>
<gene>
    <name evidence="2" type="ORF">F4694_005401</name>
</gene>
<protein>
    <submittedName>
        <fullName evidence="2">Uncharacterized protein</fullName>
    </submittedName>
</protein>
<keyword evidence="1" id="KW-0175">Coiled coil</keyword>